<name>A0ABQ7YSJ9_BRANA</name>
<keyword evidence="13" id="KW-1015">Disulfide bond</keyword>
<dbReference type="PANTHER" id="PTHR31517">
    <property type="match status" value="1"/>
</dbReference>
<dbReference type="PROSITE" id="PS50873">
    <property type="entry name" value="PEROXIDASE_4"/>
    <property type="match status" value="2"/>
</dbReference>
<dbReference type="SUPFAM" id="SSF48113">
    <property type="entry name" value="Heme-dependent peroxidases"/>
    <property type="match status" value="2"/>
</dbReference>
<evidence type="ECO:0000256" key="2">
    <source>
        <dbReference type="ARBA" id="ARBA00001913"/>
    </source>
</evidence>
<dbReference type="PRINTS" id="PR00461">
    <property type="entry name" value="PLPEROXIDASE"/>
</dbReference>
<keyword evidence="9" id="KW-0479">Metal-binding</keyword>
<dbReference type="Pfam" id="PF00141">
    <property type="entry name" value="peroxidase"/>
    <property type="match status" value="2"/>
</dbReference>
<dbReference type="InterPro" id="IPR019794">
    <property type="entry name" value="Peroxidases_AS"/>
</dbReference>
<dbReference type="PANTHER" id="PTHR31517:SF59">
    <property type="entry name" value="PEROXIDASE"/>
    <property type="match status" value="1"/>
</dbReference>
<evidence type="ECO:0000256" key="10">
    <source>
        <dbReference type="ARBA" id="ARBA00022837"/>
    </source>
</evidence>
<evidence type="ECO:0000313" key="19">
    <source>
        <dbReference type="EMBL" id="KAH0871195.1"/>
    </source>
</evidence>
<keyword evidence="11" id="KW-0560">Oxidoreductase</keyword>
<dbReference type="InterPro" id="IPR002016">
    <property type="entry name" value="Haem_peroxidase"/>
</dbReference>
<comment type="function">
    <text evidence="4">Removal of H(2)O(2), oxidation of toxic reductants, biosynthesis and degradation of lignin, suberization, auxin catabolism, response to environmental stresses such as wounding, pathogen attack and oxidative stress. These functions might be dependent on each isozyme/isoform in each plant tissue.</text>
</comment>
<dbReference type="InterPro" id="IPR033905">
    <property type="entry name" value="Secretory_peroxidase"/>
</dbReference>
<comment type="catalytic activity">
    <reaction evidence="1">
        <text>2 a phenolic donor + H2O2 = 2 a phenolic radical donor + 2 H2O</text>
        <dbReference type="Rhea" id="RHEA:56136"/>
        <dbReference type="ChEBI" id="CHEBI:15377"/>
        <dbReference type="ChEBI" id="CHEBI:16240"/>
        <dbReference type="ChEBI" id="CHEBI:139520"/>
        <dbReference type="ChEBI" id="CHEBI:139521"/>
        <dbReference type="EC" id="1.11.1.7"/>
    </reaction>
</comment>
<dbReference type="Proteomes" id="UP000824890">
    <property type="component" value="Unassembled WGS sequence"/>
</dbReference>
<feature type="chain" id="PRO_5045163769" description="peroxidase" evidence="17">
    <location>
        <begin position="21"/>
        <end position="562"/>
    </location>
</feature>
<keyword evidence="16" id="KW-0472">Membrane</keyword>
<evidence type="ECO:0000256" key="7">
    <source>
        <dbReference type="ARBA" id="ARBA00022559"/>
    </source>
</evidence>
<evidence type="ECO:0000256" key="3">
    <source>
        <dbReference type="ARBA" id="ARBA00001970"/>
    </source>
</evidence>
<evidence type="ECO:0000256" key="8">
    <source>
        <dbReference type="ARBA" id="ARBA00022617"/>
    </source>
</evidence>
<comment type="cofactor">
    <cofactor evidence="3">
        <name>heme b</name>
        <dbReference type="ChEBI" id="CHEBI:60344"/>
    </cofactor>
</comment>
<keyword evidence="10" id="KW-0106">Calcium</keyword>
<dbReference type="Gene3D" id="1.10.420.10">
    <property type="entry name" value="Peroxidase, domain 2"/>
    <property type="match status" value="2"/>
</dbReference>
<proteinExistence type="inferred from homology"/>
<keyword evidence="6" id="KW-0964">Secreted</keyword>
<evidence type="ECO:0000256" key="9">
    <source>
        <dbReference type="ARBA" id="ARBA00022723"/>
    </source>
</evidence>
<dbReference type="EMBL" id="JAGKQM010000017">
    <property type="protein sequence ID" value="KAH0871195.1"/>
    <property type="molecule type" value="Genomic_DNA"/>
</dbReference>
<dbReference type="PRINTS" id="PR00458">
    <property type="entry name" value="PEROXIDASE"/>
</dbReference>
<evidence type="ECO:0000256" key="14">
    <source>
        <dbReference type="ARBA" id="ARBA00023324"/>
    </source>
</evidence>
<reference evidence="19 20" key="1">
    <citation type="submission" date="2021-05" db="EMBL/GenBank/DDBJ databases">
        <title>Genome Assembly of Synthetic Allotetraploid Brassica napus Reveals Homoeologous Exchanges between Subgenomes.</title>
        <authorList>
            <person name="Davis J.T."/>
        </authorList>
    </citation>
    <scope>NUCLEOTIDE SEQUENCE [LARGE SCALE GENOMIC DNA]</scope>
    <source>
        <strain evidence="20">cv. Da-Ae</strain>
        <tissue evidence="19">Seedling</tissue>
    </source>
</reference>
<feature type="transmembrane region" description="Helical" evidence="16">
    <location>
        <begin position="254"/>
        <end position="276"/>
    </location>
</feature>
<keyword evidence="20" id="KW-1185">Reference proteome</keyword>
<evidence type="ECO:0000256" key="5">
    <source>
        <dbReference type="ARBA" id="ARBA00012313"/>
    </source>
</evidence>
<dbReference type="PROSITE" id="PS00436">
    <property type="entry name" value="PEROXIDASE_2"/>
    <property type="match status" value="2"/>
</dbReference>
<evidence type="ECO:0000256" key="15">
    <source>
        <dbReference type="RuleBase" id="RU004241"/>
    </source>
</evidence>
<dbReference type="InterPro" id="IPR000823">
    <property type="entry name" value="Peroxidase_pln"/>
</dbReference>
<comment type="cofactor">
    <cofactor evidence="2">
        <name>Ca(2+)</name>
        <dbReference type="ChEBI" id="CHEBI:29108"/>
    </cofactor>
</comment>
<keyword evidence="17" id="KW-0732">Signal</keyword>
<comment type="similarity">
    <text evidence="15">Belongs to the peroxidase family.</text>
</comment>
<evidence type="ECO:0000256" key="1">
    <source>
        <dbReference type="ARBA" id="ARBA00000189"/>
    </source>
</evidence>
<keyword evidence="12" id="KW-0408">Iron</keyword>
<evidence type="ECO:0000259" key="18">
    <source>
        <dbReference type="PROSITE" id="PS50873"/>
    </source>
</evidence>
<sequence>MRSITALFFLFCFLAPSALAQLRFGFYGRSCPRAESIVANVVANRFRRDRSITAALLRMQFHDCFVRGCDASLLIDPRSGRPSEKSTGPNASVRGYEIIDEAKRQLEAACPRTVSCADIVTLATRDSVALAGGPRFSVPTGRRDGLRSSPNDVNLPGPTIPVSASIQAFAAKGMNTNDMVTLIGGGHSVGSIHCSLFQDRLNDPAMDRTLNARLRNTCRSPNDPSVFLDQRTPFIVDNAIYGEIRRQRGEMKSITALFLLFCFLVPSALAQLKFAFYGPSCHRTGSIISSVVAERFRRDPSITAALLRMQFHDCFVTGCDASLLIDPRPGRPSEKSTGPNASVRGYEVIDEIKRQLEAVCPGIVSCADIVALATRDAIKLAGGPSFLIKTGRRDGLRSNPADVNLPGPTIPVSASIQAFAAKGMSVNDMVTLIGGGHSVGSIHCSLFQDRLNDPAMDRSLNAQLRNTCRAPNDPSVFLDQRTPFVVDNAIFGEMQRQRAVMRIDSNLAFDGATSGIVSSFAQSNSLFRQRFAQAMEKMGTIGVLTGRAGEIRRNCRVFNNGR</sequence>
<dbReference type="CDD" id="cd00693">
    <property type="entry name" value="secretory_peroxidase"/>
    <property type="match status" value="2"/>
</dbReference>
<comment type="caution">
    <text evidence="19">The sequence shown here is derived from an EMBL/GenBank/DDBJ whole genome shotgun (WGS) entry which is preliminary data.</text>
</comment>
<evidence type="ECO:0000256" key="17">
    <source>
        <dbReference type="SAM" id="SignalP"/>
    </source>
</evidence>
<dbReference type="EC" id="1.11.1.7" evidence="5"/>
<dbReference type="InterPro" id="IPR010255">
    <property type="entry name" value="Haem_peroxidase_sf"/>
</dbReference>
<evidence type="ECO:0000256" key="11">
    <source>
        <dbReference type="ARBA" id="ARBA00023002"/>
    </source>
</evidence>
<evidence type="ECO:0000313" key="20">
    <source>
        <dbReference type="Proteomes" id="UP000824890"/>
    </source>
</evidence>
<dbReference type="Gene3D" id="1.10.520.10">
    <property type="match status" value="2"/>
</dbReference>
<gene>
    <name evidence="19" type="ORF">HID58_078217</name>
</gene>
<keyword evidence="16" id="KW-1133">Transmembrane helix</keyword>
<accession>A0ABQ7YSJ9</accession>
<evidence type="ECO:0000256" key="13">
    <source>
        <dbReference type="ARBA" id="ARBA00023157"/>
    </source>
</evidence>
<evidence type="ECO:0000256" key="6">
    <source>
        <dbReference type="ARBA" id="ARBA00022525"/>
    </source>
</evidence>
<feature type="domain" description="Plant heme peroxidase family profile" evidence="18">
    <location>
        <begin position="21"/>
        <end position="258"/>
    </location>
</feature>
<feature type="domain" description="Plant heme peroxidase family profile" evidence="18">
    <location>
        <begin position="271"/>
        <end position="559"/>
    </location>
</feature>
<keyword evidence="8" id="KW-0349">Heme</keyword>
<evidence type="ECO:0000256" key="12">
    <source>
        <dbReference type="ARBA" id="ARBA00023004"/>
    </source>
</evidence>
<evidence type="ECO:0000256" key="16">
    <source>
        <dbReference type="SAM" id="Phobius"/>
    </source>
</evidence>
<organism evidence="19 20">
    <name type="scientific">Brassica napus</name>
    <name type="common">Rape</name>
    <dbReference type="NCBI Taxonomy" id="3708"/>
    <lineage>
        <taxon>Eukaryota</taxon>
        <taxon>Viridiplantae</taxon>
        <taxon>Streptophyta</taxon>
        <taxon>Embryophyta</taxon>
        <taxon>Tracheophyta</taxon>
        <taxon>Spermatophyta</taxon>
        <taxon>Magnoliopsida</taxon>
        <taxon>eudicotyledons</taxon>
        <taxon>Gunneridae</taxon>
        <taxon>Pentapetalae</taxon>
        <taxon>rosids</taxon>
        <taxon>malvids</taxon>
        <taxon>Brassicales</taxon>
        <taxon>Brassicaceae</taxon>
        <taxon>Brassiceae</taxon>
        <taxon>Brassica</taxon>
    </lineage>
</organism>
<keyword evidence="16" id="KW-0812">Transmembrane</keyword>
<protein>
    <recommendedName>
        <fullName evidence="5">peroxidase</fullName>
        <ecNumber evidence="5">1.11.1.7</ecNumber>
    </recommendedName>
</protein>
<keyword evidence="7" id="KW-0575">Peroxidase</keyword>
<evidence type="ECO:0000256" key="4">
    <source>
        <dbReference type="ARBA" id="ARBA00002322"/>
    </source>
</evidence>
<feature type="signal peptide" evidence="17">
    <location>
        <begin position="1"/>
        <end position="20"/>
    </location>
</feature>
<keyword evidence="14" id="KW-0376">Hydrogen peroxide</keyword>